<keyword evidence="3" id="KW-1185">Reference proteome</keyword>
<name>A0ABV1KNS6_9BACL</name>
<dbReference type="InterPro" id="IPR000157">
    <property type="entry name" value="TIR_dom"/>
</dbReference>
<comment type="caution">
    <text evidence="2">The sequence shown here is derived from an EMBL/GenBank/DDBJ whole genome shotgun (WGS) entry which is preliminary data.</text>
</comment>
<dbReference type="Gene3D" id="3.40.50.10140">
    <property type="entry name" value="Toll/interleukin-1 receptor homology (TIR) domain"/>
    <property type="match status" value="1"/>
</dbReference>
<dbReference type="Pfam" id="PF13676">
    <property type="entry name" value="TIR_2"/>
    <property type="match status" value="1"/>
</dbReference>
<dbReference type="SUPFAM" id="SSF52200">
    <property type="entry name" value="Toll/Interleukin receptor TIR domain"/>
    <property type="match status" value="1"/>
</dbReference>
<gene>
    <name evidence="2" type="ORF">QJS35_03420</name>
</gene>
<sequence>MALFNKRDLIAKADQEIIKKGMFAKASAILESASAEFSETKTYDIFLSHSYSDDKLVLGIKKGIEELGFSIYIDWINDRQMSRDEVTRETAETLRKRMKQCKSLLFAVSNNSSDSKWMPWELGYFDGIKNKVAILPITETSQSTDSYQGQEYLGLYSYIARNPTQGTGEMTLWVHDSQKVYVNFKSWLEGYKPAAR</sequence>
<dbReference type="Proteomes" id="UP001493487">
    <property type="component" value="Unassembled WGS sequence"/>
</dbReference>
<proteinExistence type="predicted"/>
<evidence type="ECO:0000313" key="2">
    <source>
        <dbReference type="EMBL" id="MEQ4481442.1"/>
    </source>
</evidence>
<dbReference type="InterPro" id="IPR035897">
    <property type="entry name" value="Toll_tir_struct_dom_sf"/>
</dbReference>
<dbReference type="EMBL" id="JASKHM010000001">
    <property type="protein sequence ID" value="MEQ4481442.1"/>
    <property type="molecule type" value="Genomic_DNA"/>
</dbReference>
<reference evidence="2 3" key="1">
    <citation type="journal article" date="2023" name="Genome Announc.">
        <title>Pan-Genome Analyses of the Genus Cohnella and Proposal of the Novel Species Cohnella silvisoli sp. nov., Isolated from Forest Soil.</title>
        <authorList>
            <person name="Wang C."/>
            <person name="Mao L."/>
            <person name="Bao G."/>
            <person name="Zhu H."/>
        </authorList>
    </citation>
    <scope>NUCLEOTIDE SEQUENCE [LARGE SCALE GENOMIC DNA]</scope>
    <source>
        <strain evidence="2 3">NL03-T5-1</strain>
    </source>
</reference>
<accession>A0ABV1KNS6</accession>
<protein>
    <submittedName>
        <fullName evidence="2">TIR domain-containing protein</fullName>
    </submittedName>
</protein>
<dbReference type="RefSeq" id="WP_232182053.1">
    <property type="nucleotide sequence ID" value="NZ_JAIOAP010000001.1"/>
</dbReference>
<evidence type="ECO:0000259" key="1">
    <source>
        <dbReference type="Pfam" id="PF13676"/>
    </source>
</evidence>
<evidence type="ECO:0000313" key="3">
    <source>
        <dbReference type="Proteomes" id="UP001493487"/>
    </source>
</evidence>
<feature type="domain" description="TIR" evidence="1">
    <location>
        <begin position="45"/>
        <end position="140"/>
    </location>
</feature>
<organism evidence="2 3">
    <name type="scientific">Cohnella silvisoli</name>
    <dbReference type="NCBI Taxonomy" id="2873699"/>
    <lineage>
        <taxon>Bacteria</taxon>
        <taxon>Bacillati</taxon>
        <taxon>Bacillota</taxon>
        <taxon>Bacilli</taxon>
        <taxon>Bacillales</taxon>
        <taxon>Paenibacillaceae</taxon>
        <taxon>Cohnella</taxon>
    </lineage>
</organism>